<dbReference type="EMBL" id="CASHSV030000615">
    <property type="protein sequence ID" value="CAJ2669218.1"/>
    <property type="molecule type" value="Genomic_DNA"/>
</dbReference>
<comment type="caution">
    <text evidence="1">The sequence shown here is derived from an EMBL/GenBank/DDBJ whole genome shotgun (WGS) entry which is preliminary data.</text>
</comment>
<sequence>MEQTQFYHPRLSMISKPSSIGSDRCPPLSMVVQNKKVSIDIPDDLNFSILSKLSLKSLIQFGCVRKSWSLLFKNPYFMSLFRNNFLSNNSSYYDGTSILLHTDNIIHFDEKHVLYSLSGERYENKTLLNFPNPFEEDDPDFYISGSGSINGILCLINKFEPNNRVVLWNPATTEFKIIPTSPCEFVPYMNVDIDQYGFGYDSVSDDYKVIQVALCDPKRDCDIDFSSLGEISFGPLWEVYSLRTNSWSKFRFDIPTNYEVQGVFLDGMCHWWGENDSFFDEDYALYLLSFDLSNEVFLTTFIPSEDDSLDIEILRIGLAVLNGYVAFISNYTQSNTFHISILGEIGVTESWVKLFIVCYVPPIKGPIGAGKKGDIFFRKEGCKLIYFNLSTQMIEELDCEEDKYWITLTYKASLLPIGETNILL</sequence>
<dbReference type="Proteomes" id="UP001177021">
    <property type="component" value="Unassembled WGS sequence"/>
</dbReference>
<proteinExistence type="predicted"/>
<organism evidence="1 2">
    <name type="scientific">Trifolium pratense</name>
    <name type="common">Red clover</name>
    <dbReference type="NCBI Taxonomy" id="57577"/>
    <lineage>
        <taxon>Eukaryota</taxon>
        <taxon>Viridiplantae</taxon>
        <taxon>Streptophyta</taxon>
        <taxon>Embryophyta</taxon>
        <taxon>Tracheophyta</taxon>
        <taxon>Spermatophyta</taxon>
        <taxon>Magnoliopsida</taxon>
        <taxon>eudicotyledons</taxon>
        <taxon>Gunneridae</taxon>
        <taxon>Pentapetalae</taxon>
        <taxon>rosids</taxon>
        <taxon>fabids</taxon>
        <taxon>Fabales</taxon>
        <taxon>Fabaceae</taxon>
        <taxon>Papilionoideae</taxon>
        <taxon>50 kb inversion clade</taxon>
        <taxon>NPAAA clade</taxon>
        <taxon>Hologalegina</taxon>
        <taxon>IRL clade</taxon>
        <taxon>Trifolieae</taxon>
        <taxon>Trifolium</taxon>
    </lineage>
</organism>
<reference evidence="1" key="1">
    <citation type="submission" date="2023-10" db="EMBL/GenBank/DDBJ databases">
        <authorList>
            <person name="Rodriguez Cubillos JULIANA M."/>
            <person name="De Vega J."/>
        </authorList>
    </citation>
    <scope>NUCLEOTIDE SEQUENCE</scope>
</reference>
<evidence type="ECO:0000313" key="2">
    <source>
        <dbReference type="Proteomes" id="UP001177021"/>
    </source>
</evidence>
<protein>
    <submittedName>
        <fullName evidence="1">Uncharacterized protein</fullName>
    </submittedName>
</protein>
<evidence type="ECO:0000313" key="1">
    <source>
        <dbReference type="EMBL" id="CAJ2669218.1"/>
    </source>
</evidence>
<name>A0ACB0LKQ1_TRIPR</name>
<accession>A0ACB0LKQ1</accession>
<keyword evidence="2" id="KW-1185">Reference proteome</keyword>
<gene>
    <name evidence="1" type="ORF">MILVUS5_LOCUS33470</name>
</gene>